<proteinExistence type="predicted"/>
<sequence>MPMAWRGLAVGPGAFGRYRAAAVSPTPRPPSGGGWHLSHLTPPTYLPTYLPAYQVAAESEPEPRYRWKPLPSVCMPTYSVCHVTG</sequence>
<reference evidence="1" key="1">
    <citation type="submission" date="2021-06" db="EMBL/GenBank/DDBJ databases">
        <title>Comparative genomics, transcriptomics and evolutionary studies reveal genomic signatures of adaptation to plant cell wall in hemibiotrophic fungi.</title>
        <authorList>
            <consortium name="DOE Joint Genome Institute"/>
            <person name="Baroncelli R."/>
            <person name="Diaz J.F."/>
            <person name="Benocci T."/>
            <person name="Peng M."/>
            <person name="Battaglia E."/>
            <person name="Haridas S."/>
            <person name="Andreopoulos W."/>
            <person name="Labutti K."/>
            <person name="Pangilinan J."/>
            <person name="Floch G.L."/>
            <person name="Makela M.R."/>
            <person name="Henrissat B."/>
            <person name="Grigoriev I.V."/>
            <person name="Crouch J.A."/>
            <person name="De Vries R.P."/>
            <person name="Sukno S.A."/>
            <person name="Thon M.R."/>
        </authorList>
    </citation>
    <scope>NUCLEOTIDE SEQUENCE</scope>
    <source>
        <strain evidence="1">MAFF235873</strain>
    </source>
</reference>
<name>A0AAD9H4R6_9PEZI</name>
<keyword evidence="2" id="KW-1185">Reference proteome</keyword>
<protein>
    <submittedName>
        <fullName evidence="1">Uncharacterized protein</fullName>
    </submittedName>
</protein>
<dbReference type="Proteomes" id="UP001232148">
    <property type="component" value="Unassembled WGS sequence"/>
</dbReference>
<evidence type="ECO:0000313" key="2">
    <source>
        <dbReference type="Proteomes" id="UP001232148"/>
    </source>
</evidence>
<gene>
    <name evidence="1" type="ORF">LX32DRAFT_201911</name>
</gene>
<dbReference type="EMBL" id="MU843048">
    <property type="protein sequence ID" value="KAK2022338.1"/>
    <property type="molecule type" value="Genomic_DNA"/>
</dbReference>
<comment type="caution">
    <text evidence="1">The sequence shown here is derived from an EMBL/GenBank/DDBJ whole genome shotgun (WGS) entry which is preliminary data.</text>
</comment>
<dbReference type="AlphaFoldDB" id="A0AAD9H4R6"/>
<organism evidence="1 2">
    <name type="scientific">Colletotrichum zoysiae</name>
    <dbReference type="NCBI Taxonomy" id="1216348"/>
    <lineage>
        <taxon>Eukaryota</taxon>
        <taxon>Fungi</taxon>
        <taxon>Dikarya</taxon>
        <taxon>Ascomycota</taxon>
        <taxon>Pezizomycotina</taxon>
        <taxon>Sordariomycetes</taxon>
        <taxon>Hypocreomycetidae</taxon>
        <taxon>Glomerellales</taxon>
        <taxon>Glomerellaceae</taxon>
        <taxon>Colletotrichum</taxon>
        <taxon>Colletotrichum graminicola species complex</taxon>
    </lineage>
</organism>
<evidence type="ECO:0000313" key="1">
    <source>
        <dbReference type="EMBL" id="KAK2022338.1"/>
    </source>
</evidence>
<accession>A0AAD9H4R6</accession>